<evidence type="ECO:0000256" key="4">
    <source>
        <dbReference type="ARBA" id="ARBA00022679"/>
    </source>
</evidence>
<feature type="binding site" evidence="11">
    <location>
        <position position="178"/>
    </location>
    <ligand>
        <name>Mg(2+)</name>
        <dbReference type="ChEBI" id="CHEBI:18420"/>
    </ligand>
</feature>
<dbReference type="GO" id="GO:0046872">
    <property type="term" value="F:metal ion binding"/>
    <property type="evidence" value="ECO:0007669"/>
    <property type="project" value="UniProtKB-UniRule"/>
</dbReference>
<evidence type="ECO:0000313" key="12">
    <source>
        <dbReference type="EMBL" id="CAB3639790.1"/>
    </source>
</evidence>
<feature type="binding site" evidence="11">
    <location>
        <position position="291"/>
    </location>
    <ligand>
        <name>Mg(2+)</name>
        <dbReference type="ChEBI" id="CHEBI:18420"/>
    </ligand>
</feature>
<keyword evidence="7 10" id="KW-0460">Magnesium</keyword>
<evidence type="ECO:0000256" key="3">
    <source>
        <dbReference type="ARBA" id="ARBA00022630"/>
    </source>
</evidence>
<dbReference type="Proteomes" id="UP000494108">
    <property type="component" value="Unassembled WGS sequence"/>
</dbReference>
<reference evidence="12 13" key="1">
    <citation type="submission" date="2020-04" db="EMBL/GenBank/DDBJ databases">
        <authorList>
            <person name="De Canck E."/>
        </authorList>
    </citation>
    <scope>NUCLEOTIDE SEQUENCE [LARGE SCALE GENOMIC DNA]</scope>
    <source>
        <strain evidence="12 13">LMG 3431</strain>
    </source>
</reference>
<evidence type="ECO:0000256" key="6">
    <source>
        <dbReference type="ARBA" id="ARBA00022827"/>
    </source>
</evidence>
<protein>
    <recommendedName>
        <fullName evidence="2 10">FAD:protein FMN transferase</fullName>
        <ecNumber evidence="1 10">2.7.1.180</ecNumber>
    </recommendedName>
    <alternativeName>
        <fullName evidence="8 10">Flavin transferase</fullName>
    </alternativeName>
</protein>
<evidence type="ECO:0000256" key="1">
    <source>
        <dbReference type="ARBA" id="ARBA00011955"/>
    </source>
</evidence>
<dbReference type="Gene3D" id="3.10.520.10">
    <property type="entry name" value="ApbE-like domains"/>
    <property type="match status" value="1"/>
</dbReference>
<dbReference type="PIRSF" id="PIRSF006268">
    <property type="entry name" value="ApbE"/>
    <property type="match status" value="1"/>
</dbReference>
<evidence type="ECO:0000313" key="13">
    <source>
        <dbReference type="Proteomes" id="UP000494108"/>
    </source>
</evidence>
<feature type="binding site" evidence="11">
    <location>
        <position position="295"/>
    </location>
    <ligand>
        <name>Mg(2+)</name>
        <dbReference type="ChEBI" id="CHEBI:18420"/>
    </ligand>
</feature>
<gene>
    <name evidence="12" type="primary">apbE_2</name>
    <name evidence="12" type="ORF">LMG3431_01992</name>
</gene>
<keyword evidence="13" id="KW-1185">Reference proteome</keyword>
<dbReference type="EC" id="2.7.1.180" evidence="1 10"/>
<keyword evidence="4 10" id="KW-0808">Transferase</keyword>
<organism evidence="12 13">
    <name type="scientific">Achromobacter pestifer</name>
    <dbReference type="NCBI Taxonomy" id="1353889"/>
    <lineage>
        <taxon>Bacteria</taxon>
        <taxon>Pseudomonadati</taxon>
        <taxon>Pseudomonadota</taxon>
        <taxon>Betaproteobacteria</taxon>
        <taxon>Burkholderiales</taxon>
        <taxon>Alcaligenaceae</taxon>
        <taxon>Achromobacter</taxon>
    </lineage>
</organism>
<evidence type="ECO:0000256" key="11">
    <source>
        <dbReference type="PIRSR" id="PIRSR006268-2"/>
    </source>
</evidence>
<dbReference type="InterPro" id="IPR024932">
    <property type="entry name" value="ApbE"/>
</dbReference>
<evidence type="ECO:0000256" key="8">
    <source>
        <dbReference type="ARBA" id="ARBA00031306"/>
    </source>
</evidence>
<comment type="cofactor">
    <cofactor evidence="11">
        <name>Mg(2+)</name>
        <dbReference type="ChEBI" id="CHEBI:18420"/>
    </cofactor>
    <cofactor evidence="11">
        <name>Mn(2+)</name>
        <dbReference type="ChEBI" id="CHEBI:29035"/>
    </cofactor>
    <text evidence="11">Magnesium. Can also use manganese.</text>
</comment>
<dbReference type="EMBL" id="CADIJX010000002">
    <property type="protein sequence ID" value="CAB3639790.1"/>
    <property type="molecule type" value="Genomic_DNA"/>
</dbReference>
<comment type="similarity">
    <text evidence="10">Belongs to the ApbE family.</text>
</comment>
<keyword evidence="6 10" id="KW-0274">FAD</keyword>
<proteinExistence type="inferred from homology"/>
<sequence>MPASPSYAPRGAAAPAVRVAYGAMPTALAVPAALAGATMGTTWSARMALPAGCSDHAARLAIQTALDEVVAQMSTWEAGSDISLFNQAGPGWRALPDAFFHVLRHAMTLAEESAGAYDPTVGPLVNAWGFGPHQRAFEPPSPAAIDTARARCGWQRVMLDEARQAAYQPGGAYLDLSSIAKGYGVDRAAMALDALGITQYLVEVGGELRARGKRPDGQPWHVAVEVPDASDDHALALPLEDRSIATSGDYRRHAGSGDARYAHTIDPRTGQPVRNNVASVSVLHPVCMQADALATVLTVLGETDGMAYARRHDLAALFILRDADAYRVIATPAFQALAHPR</sequence>
<dbReference type="PANTHER" id="PTHR30040">
    <property type="entry name" value="THIAMINE BIOSYNTHESIS LIPOPROTEIN APBE"/>
    <property type="match status" value="1"/>
</dbReference>
<accession>A0A6S6YV64</accession>
<evidence type="ECO:0000256" key="2">
    <source>
        <dbReference type="ARBA" id="ARBA00016337"/>
    </source>
</evidence>
<comment type="catalytic activity">
    <reaction evidence="9 10">
        <text>L-threonyl-[protein] + FAD = FMN-L-threonyl-[protein] + AMP + H(+)</text>
        <dbReference type="Rhea" id="RHEA:36847"/>
        <dbReference type="Rhea" id="RHEA-COMP:11060"/>
        <dbReference type="Rhea" id="RHEA-COMP:11061"/>
        <dbReference type="ChEBI" id="CHEBI:15378"/>
        <dbReference type="ChEBI" id="CHEBI:30013"/>
        <dbReference type="ChEBI" id="CHEBI:57692"/>
        <dbReference type="ChEBI" id="CHEBI:74257"/>
        <dbReference type="ChEBI" id="CHEBI:456215"/>
        <dbReference type="EC" id="2.7.1.180"/>
    </reaction>
</comment>
<dbReference type="SUPFAM" id="SSF143631">
    <property type="entry name" value="ApbE-like"/>
    <property type="match status" value="1"/>
</dbReference>
<dbReference type="AlphaFoldDB" id="A0A6S6YV64"/>
<dbReference type="Pfam" id="PF02424">
    <property type="entry name" value="ApbE"/>
    <property type="match status" value="1"/>
</dbReference>
<dbReference type="GO" id="GO:0016740">
    <property type="term" value="F:transferase activity"/>
    <property type="evidence" value="ECO:0007669"/>
    <property type="project" value="UniProtKB-UniRule"/>
</dbReference>
<evidence type="ECO:0000256" key="5">
    <source>
        <dbReference type="ARBA" id="ARBA00022723"/>
    </source>
</evidence>
<keyword evidence="5 10" id="KW-0479">Metal-binding</keyword>
<keyword evidence="3 10" id="KW-0285">Flavoprotein</keyword>
<evidence type="ECO:0000256" key="9">
    <source>
        <dbReference type="ARBA" id="ARBA00048540"/>
    </source>
</evidence>
<dbReference type="PANTHER" id="PTHR30040:SF2">
    <property type="entry name" value="FAD:PROTEIN FMN TRANSFERASE"/>
    <property type="match status" value="1"/>
</dbReference>
<evidence type="ECO:0000256" key="7">
    <source>
        <dbReference type="ARBA" id="ARBA00022842"/>
    </source>
</evidence>
<name>A0A6S6YV64_9BURK</name>
<evidence type="ECO:0000256" key="10">
    <source>
        <dbReference type="PIRNR" id="PIRNR006268"/>
    </source>
</evidence>
<dbReference type="InterPro" id="IPR003374">
    <property type="entry name" value="ApbE-like_sf"/>
</dbReference>